<reference evidence="3" key="1">
    <citation type="journal article" date="2019" name="Int. J. Syst. Evol. Microbiol.">
        <title>The Global Catalogue of Microorganisms (GCM) 10K type strain sequencing project: providing services to taxonomists for standard genome sequencing and annotation.</title>
        <authorList>
            <consortium name="The Broad Institute Genomics Platform"/>
            <consortium name="The Broad Institute Genome Sequencing Center for Infectious Disease"/>
            <person name="Wu L."/>
            <person name="Ma J."/>
        </authorList>
    </citation>
    <scope>NUCLEOTIDE SEQUENCE [LARGE SCALE GENOMIC DNA]</scope>
    <source>
        <strain evidence="3">JCM 16904</strain>
    </source>
</reference>
<keyword evidence="1" id="KW-0472">Membrane</keyword>
<feature type="transmembrane region" description="Helical" evidence="1">
    <location>
        <begin position="65"/>
        <end position="87"/>
    </location>
</feature>
<evidence type="ECO:0000313" key="3">
    <source>
        <dbReference type="Proteomes" id="UP001500902"/>
    </source>
</evidence>
<proteinExistence type="predicted"/>
<keyword evidence="1" id="KW-1133">Transmembrane helix</keyword>
<feature type="transmembrane region" description="Helical" evidence="1">
    <location>
        <begin position="36"/>
        <end position="53"/>
    </location>
</feature>
<dbReference type="EMBL" id="BAAAZP010000162">
    <property type="protein sequence ID" value="GAA3700354.1"/>
    <property type="molecule type" value="Genomic_DNA"/>
</dbReference>
<dbReference type="RefSeq" id="WP_344889987.1">
    <property type="nucleotide sequence ID" value="NZ_BAAAZP010000162.1"/>
</dbReference>
<evidence type="ECO:0000256" key="1">
    <source>
        <dbReference type="SAM" id="Phobius"/>
    </source>
</evidence>
<dbReference type="Proteomes" id="UP001500902">
    <property type="component" value="Unassembled WGS sequence"/>
</dbReference>
<sequence length="174" mass="18427">MMDIPLRLLKWAAPVTACVLLAIDVVGAWRDGRTAVAVGGVLLGLVYAAGPAIEGRRRFARGLWLGLVTSGWAVLAVAAPPFVWLAFPLLFAYLHVLPLWAAMFGVAVLTSAATLAAAWHAGELAVPLLVGPGVAALVVTLLALACRALRAEMERRHHEYELPPGGRAGRAVRR</sequence>
<feature type="transmembrane region" description="Helical" evidence="1">
    <location>
        <begin position="125"/>
        <end position="146"/>
    </location>
</feature>
<evidence type="ECO:0000313" key="2">
    <source>
        <dbReference type="EMBL" id="GAA3700354.1"/>
    </source>
</evidence>
<feature type="transmembrane region" description="Helical" evidence="1">
    <location>
        <begin position="99"/>
        <end position="119"/>
    </location>
</feature>
<feature type="transmembrane region" description="Helical" evidence="1">
    <location>
        <begin position="12"/>
        <end position="29"/>
    </location>
</feature>
<gene>
    <name evidence="2" type="ORF">GCM10022224_077820</name>
</gene>
<accession>A0ABP7D3X1</accession>
<name>A0ABP7D3X1_9ACTN</name>
<organism evidence="2 3">
    <name type="scientific">Nonomuraea antimicrobica</name>
    <dbReference type="NCBI Taxonomy" id="561173"/>
    <lineage>
        <taxon>Bacteria</taxon>
        <taxon>Bacillati</taxon>
        <taxon>Actinomycetota</taxon>
        <taxon>Actinomycetes</taxon>
        <taxon>Streptosporangiales</taxon>
        <taxon>Streptosporangiaceae</taxon>
        <taxon>Nonomuraea</taxon>
    </lineage>
</organism>
<comment type="caution">
    <text evidence="2">The sequence shown here is derived from an EMBL/GenBank/DDBJ whole genome shotgun (WGS) entry which is preliminary data.</text>
</comment>
<keyword evidence="3" id="KW-1185">Reference proteome</keyword>
<keyword evidence="1" id="KW-0812">Transmembrane</keyword>
<protein>
    <submittedName>
        <fullName evidence="2">Uncharacterized protein</fullName>
    </submittedName>
</protein>